<comment type="caution">
    <text evidence="1">The sequence shown here is derived from an EMBL/GenBank/DDBJ whole genome shotgun (WGS) entry which is preliminary data.</text>
</comment>
<dbReference type="Proteomes" id="UP000236630">
    <property type="component" value="Unassembled WGS sequence"/>
</dbReference>
<evidence type="ECO:0008006" key="3">
    <source>
        <dbReference type="Google" id="ProtNLM"/>
    </source>
</evidence>
<name>A0A2H5NMZ5_CITUN</name>
<organism evidence="1 2">
    <name type="scientific">Citrus unshiu</name>
    <name type="common">Satsuma mandarin</name>
    <name type="synonym">Citrus nobilis var. unshiu</name>
    <dbReference type="NCBI Taxonomy" id="55188"/>
    <lineage>
        <taxon>Eukaryota</taxon>
        <taxon>Viridiplantae</taxon>
        <taxon>Streptophyta</taxon>
        <taxon>Embryophyta</taxon>
        <taxon>Tracheophyta</taxon>
        <taxon>Spermatophyta</taxon>
        <taxon>Magnoliopsida</taxon>
        <taxon>eudicotyledons</taxon>
        <taxon>Gunneridae</taxon>
        <taxon>Pentapetalae</taxon>
        <taxon>rosids</taxon>
        <taxon>malvids</taxon>
        <taxon>Sapindales</taxon>
        <taxon>Rutaceae</taxon>
        <taxon>Aurantioideae</taxon>
        <taxon>Citrus</taxon>
    </lineage>
</organism>
<accession>A0A2H5NMZ5</accession>
<reference evidence="1 2" key="1">
    <citation type="journal article" date="2017" name="Front. Genet.">
        <title>Draft sequencing of the heterozygous diploid genome of Satsuma (Citrus unshiu Marc.) using a hybrid assembly approach.</title>
        <authorList>
            <person name="Shimizu T."/>
            <person name="Tanizawa Y."/>
            <person name="Mochizuki T."/>
            <person name="Nagasaki H."/>
            <person name="Yoshioka T."/>
            <person name="Toyoda A."/>
            <person name="Fujiyama A."/>
            <person name="Kaminuma E."/>
            <person name="Nakamura Y."/>
        </authorList>
    </citation>
    <scope>NUCLEOTIDE SEQUENCE [LARGE SCALE GENOMIC DNA]</scope>
    <source>
        <strain evidence="2">cv. Miyagawa wase</strain>
    </source>
</reference>
<dbReference type="EMBL" id="BDQV01000014">
    <property type="protein sequence ID" value="GAY41472.1"/>
    <property type="molecule type" value="Genomic_DNA"/>
</dbReference>
<dbReference type="STRING" id="55188.A0A2H5NMZ5"/>
<proteinExistence type="predicted"/>
<sequence>MEDINDRNIVIIETITDHPLRPKVFNRMFVFLYDIAYVFKTRCRTLLTIDGWEIDGPYKNVMLVADGNDAVLPIAFCEVQEENLDSWAFFLTNLTYGLRFERGEGLCILADGDNGVDEVVEEFLPYAVYRQCCFTLYGRMVRNFPDVRLHSAFWGACRSIERKSFIDQMSIIETVNIKCHNWLKDTDSKTWPLFSMPQWVKSTEVTKSASEQLRIWLIKFLDLNVAQRYTTITRTIAEMFQRRYLAGWEWVYDKITHAARQQIIQNVF</sequence>
<protein>
    <recommendedName>
        <fullName evidence="3">MULE transposase domain-containing protein</fullName>
    </recommendedName>
</protein>
<dbReference type="PANTHER" id="PTHR31973">
    <property type="entry name" value="POLYPROTEIN, PUTATIVE-RELATED"/>
    <property type="match status" value="1"/>
</dbReference>
<gene>
    <name evidence="1" type="ORF">CUMW_059700</name>
</gene>
<keyword evidence="2" id="KW-1185">Reference proteome</keyword>
<dbReference type="AlphaFoldDB" id="A0A2H5NMZ5"/>
<evidence type="ECO:0000313" key="2">
    <source>
        <dbReference type="Proteomes" id="UP000236630"/>
    </source>
</evidence>
<dbReference type="PANTHER" id="PTHR31973:SF195">
    <property type="entry name" value="MUDR FAMILY TRANSPOSASE"/>
    <property type="match status" value="1"/>
</dbReference>
<evidence type="ECO:0000313" key="1">
    <source>
        <dbReference type="EMBL" id="GAY41472.1"/>
    </source>
</evidence>